<name>A0AAV4S5C7_9ARAC</name>
<dbReference type="AlphaFoldDB" id="A0AAV4S5C7"/>
<organism evidence="1 2">
    <name type="scientific">Caerostris darwini</name>
    <dbReference type="NCBI Taxonomy" id="1538125"/>
    <lineage>
        <taxon>Eukaryota</taxon>
        <taxon>Metazoa</taxon>
        <taxon>Ecdysozoa</taxon>
        <taxon>Arthropoda</taxon>
        <taxon>Chelicerata</taxon>
        <taxon>Arachnida</taxon>
        <taxon>Araneae</taxon>
        <taxon>Araneomorphae</taxon>
        <taxon>Entelegynae</taxon>
        <taxon>Araneoidea</taxon>
        <taxon>Araneidae</taxon>
        <taxon>Caerostris</taxon>
    </lineage>
</organism>
<accession>A0AAV4S5C7</accession>
<keyword evidence="2" id="KW-1185">Reference proteome</keyword>
<evidence type="ECO:0000313" key="1">
    <source>
        <dbReference type="EMBL" id="GIY29398.1"/>
    </source>
</evidence>
<proteinExistence type="predicted"/>
<dbReference type="EMBL" id="BPLQ01007314">
    <property type="protein sequence ID" value="GIY29398.1"/>
    <property type="molecule type" value="Genomic_DNA"/>
</dbReference>
<gene>
    <name evidence="1" type="ORF">CDAR_533551</name>
</gene>
<dbReference type="Proteomes" id="UP001054837">
    <property type="component" value="Unassembled WGS sequence"/>
</dbReference>
<protein>
    <submittedName>
        <fullName evidence="1">Uncharacterized protein</fullName>
    </submittedName>
</protein>
<comment type="caution">
    <text evidence="1">The sequence shown here is derived from an EMBL/GenBank/DDBJ whole genome shotgun (WGS) entry which is preliminary data.</text>
</comment>
<evidence type="ECO:0000313" key="2">
    <source>
        <dbReference type="Proteomes" id="UP001054837"/>
    </source>
</evidence>
<sequence>MQMARNPTPAGYFLTSDPCSFIHTHKCTYAVCAPRCRCKKKKGFEGEANWAFARKKSKRRDGVRKSGPRNTKIRKEVEEREDLTYCFPYLKMALICMLNIYRYF</sequence>
<reference evidence="1 2" key="1">
    <citation type="submission" date="2021-06" db="EMBL/GenBank/DDBJ databases">
        <title>Caerostris darwini draft genome.</title>
        <authorList>
            <person name="Kono N."/>
            <person name="Arakawa K."/>
        </authorList>
    </citation>
    <scope>NUCLEOTIDE SEQUENCE [LARGE SCALE GENOMIC DNA]</scope>
</reference>